<evidence type="ECO:0000313" key="2">
    <source>
        <dbReference type="Proteomes" id="UP000274920"/>
    </source>
</evidence>
<dbReference type="Proteomes" id="UP000274920">
    <property type="component" value="Unassembled WGS sequence"/>
</dbReference>
<evidence type="ECO:0000313" key="1">
    <source>
        <dbReference type="EMBL" id="RRK34292.1"/>
    </source>
</evidence>
<dbReference type="EMBL" id="RHJS01000002">
    <property type="protein sequence ID" value="RRK34292.1"/>
    <property type="molecule type" value="Genomic_DNA"/>
</dbReference>
<comment type="caution">
    <text evidence="1">The sequence shown here is derived from an EMBL/GenBank/DDBJ whole genome shotgun (WGS) entry which is preliminary data.</text>
</comment>
<proteinExistence type="predicted"/>
<gene>
    <name evidence="1" type="ORF">EBB54_25385</name>
</gene>
<name>A0A3R8L3J5_9FIRM</name>
<dbReference type="AlphaFoldDB" id="A0A3R8L3J5"/>
<dbReference type="RefSeq" id="WP_125129443.1">
    <property type="nucleotide sequence ID" value="NZ_RHJS01000002.1"/>
</dbReference>
<accession>A0A3R8L3J5</accession>
<reference evidence="1" key="1">
    <citation type="submission" date="2018-10" db="EMBL/GenBank/DDBJ databases">
        <title>Schaedlerella arabinophila gen. nov. sp. nov., isolated from the mouse intestinal tract and comparative analysis with the genome of the closely related altered Schaedler flora strain ASF502.</title>
        <authorList>
            <person name="Miyake S."/>
            <person name="Soh M."/>
            <person name="Seedorf H."/>
        </authorList>
    </citation>
    <scope>NUCLEOTIDE SEQUENCE [LARGE SCALE GENOMIC DNA]</scope>
    <source>
        <strain evidence="1">DSM 106076</strain>
    </source>
</reference>
<protein>
    <recommendedName>
        <fullName evidence="3">DUF4367 domain-containing protein</fullName>
    </recommendedName>
</protein>
<sequence>MDINMKDMIDRELERMVLSEEMKNRIRERAVPRRRKGRLKWAAVLAAAVILGGTGAAAGYRMLITHSVNGEVLPALDSMRVVQIHFPTGNPELRVPAEQEVSARQGGHLWTQDEYGMFHKDFHDYGEIQEELGIHLLDTELSENNPCMLGHIMTDGKDFAVITVENYILGDTGRYQFLEEENRYSYESGSVFLSPISLTVRLVLSEEQLRQGWDWEYLGMYRLAESYTSAQGYKVNLVERTLENGDTGDAVLEKNAVFAADGIEYSLRGRVSMETMKLIVDMMK</sequence>
<keyword evidence="2" id="KW-1185">Reference proteome</keyword>
<organism evidence="1 2">
    <name type="scientific">Schaedlerella arabinosiphila</name>
    <dbReference type="NCBI Taxonomy" id="2044587"/>
    <lineage>
        <taxon>Bacteria</taxon>
        <taxon>Bacillati</taxon>
        <taxon>Bacillota</taxon>
        <taxon>Clostridia</taxon>
        <taxon>Lachnospirales</taxon>
        <taxon>Lachnospiraceae</taxon>
        <taxon>Schaedlerella</taxon>
    </lineage>
</organism>
<evidence type="ECO:0008006" key="3">
    <source>
        <dbReference type="Google" id="ProtNLM"/>
    </source>
</evidence>